<dbReference type="PANTHER" id="PTHR33221:SF15">
    <property type="entry name" value="HTH-TYPE TRANSCRIPTIONAL REGULATOR YWGB-RELATED"/>
    <property type="match status" value="1"/>
</dbReference>
<dbReference type="InterPro" id="IPR036388">
    <property type="entry name" value="WH-like_DNA-bd_sf"/>
</dbReference>
<accession>A0ABV8AUC8</accession>
<dbReference type="PROSITE" id="PS51197">
    <property type="entry name" value="HTH_RRF2_2"/>
    <property type="match status" value="1"/>
</dbReference>
<dbReference type="PANTHER" id="PTHR33221">
    <property type="entry name" value="WINGED HELIX-TURN-HELIX TRANSCRIPTIONAL REGULATOR, RRF2 FAMILY"/>
    <property type="match status" value="1"/>
</dbReference>
<keyword evidence="2" id="KW-1185">Reference proteome</keyword>
<gene>
    <name evidence="1" type="ORF">ACFOSV_10205</name>
</gene>
<name>A0ABV8AUC8_9BACT</name>
<dbReference type="EMBL" id="JBHRZS010000007">
    <property type="protein sequence ID" value="MFC3880551.1"/>
    <property type="molecule type" value="Genomic_DNA"/>
</dbReference>
<dbReference type="Gene3D" id="1.10.10.10">
    <property type="entry name" value="Winged helix-like DNA-binding domain superfamily/Winged helix DNA-binding domain"/>
    <property type="match status" value="1"/>
</dbReference>
<dbReference type="Proteomes" id="UP001595805">
    <property type="component" value="Unassembled WGS sequence"/>
</dbReference>
<comment type="caution">
    <text evidence="1">The sequence shown here is derived from an EMBL/GenBank/DDBJ whole genome shotgun (WGS) entry which is preliminary data.</text>
</comment>
<dbReference type="NCBIfam" id="TIGR00738">
    <property type="entry name" value="rrf2_super"/>
    <property type="match status" value="1"/>
</dbReference>
<evidence type="ECO:0000313" key="2">
    <source>
        <dbReference type="Proteomes" id="UP001595805"/>
    </source>
</evidence>
<dbReference type="Pfam" id="PF02082">
    <property type="entry name" value="Rrf2"/>
    <property type="match status" value="1"/>
</dbReference>
<protein>
    <submittedName>
        <fullName evidence="1">RrF2 family transcriptional regulator</fullName>
    </submittedName>
</protein>
<dbReference type="SUPFAM" id="SSF46785">
    <property type="entry name" value="Winged helix' DNA-binding domain"/>
    <property type="match status" value="1"/>
</dbReference>
<dbReference type="RefSeq" id="WP_377905908.1">
    <property type="nucleotide sequence ID" value="NZ_JBHRZS010000007.1"/>
</dbReference>
<reference evidence="2" key="1">
    <citation type="journal article" date="2019" name="Int. J. Syst. Evol. Microbiol.">
        <title>The Global Catalogue of Microorganisms (GCM) 10K type strain sequencing project: providing services to taxonomists for standard genome sequencing and annotation.</title>
        <authorList>
            <consortium name="The Broad Institute Genomics Platform"/>
            <consortium name="The Broad Institute Genome Sequencing Center for Infectious Disease"/>
            <person name="Wu L."/>
            <person name="Ma J."/>
        </authorList>
    </citation>
    <scope>NUCLEOTIDE SEQUENCE [LARGE SCALE GENOMIC DNA]</scope>
    <source>
        <strain evidence="2">CCUG 60523</strain>
    </source>
</reference>
<sequence length="148" mass="16333">MFSKACEYAIRSLIYVTEKSKNGERVSVTDISTAVESPFAFTGKTLQKLVKQDIISSAKGPNGGFYITEEQAKANRLADVVSLIDGNAVFQGCGLGLKICKENQPCPLHQNFKEIRKQLKKMLQSTTVAELAESQATQKTFLNNINRN</sequence>
<evidence type="ECO:0000313" key="1">
    <source>
        <dbReference type="EMBL" id="MFC3880551.1"/>
    </source>
</evidence>
<proteinExistence type="predicted"/>
<dbReference type="InterPro" id="IPR036390">
    <property type="entry name" value="WH_DNA-bd_sf"/>
</dbReference>
<dbReference type="InterPro" id="IPR000944">
    <property type="entry name" value="Tscrpt_reg_Rrf2"/>
</dbReference>
<organism evidence="1 2">
    <name type="scientific">Algoriphagus namhaensis</name>
    <dbReference type="NCBI Taxonomy" id="915353"/>
    <lineage>
        <taxon>Bacteria</taxon>
        <taxon>Pseudomonadati</taxon>
        <taxon>Bacteroidota</taxon>
        <taxon>Cytophagia</taxon>
        <taxon>Cytophagales</taxon>
        <taxon>Cyclobacteriaceae</taxon>
        <taxon>Algoriphagus</taxon>
    </lineage>
</organism>